<dbReference type="SUPFAM" id="SSF102405">
    <property type="entry name" value="MCP/YpsA-like"/>
    <property type="match status" value="1"/>
</dbReference>
<dbReference type="InterPro" id="IPR010697">
    <property type="entry name" value="YspA"/>
</dbReference>
<dbReference type="EMBL" id="QOCS01000014">
    <property type="protein sequence ID" value="RHW46124.1"/>
    <property type="molecule type" value="Genomic_DNA"/>
</dbReference>
<name>A0A3R6UUV3_9LACO</name>
<dbReference type="PANTHER" id="PTHR38440">
    <property type="entry name" value="UPF0398 PROTEIN YPSA"/>
    <property type="match status" value="1"/>
</dbReference>
<sequence>MKNLWVSGYRSYELGIFQDEDPKKKIIMDYLTQILQDYCENGLQWILTGGQLGIEQYTIEAIKKNSIFQTYHLKTAIMLPFTNIANNWSEKNQQRFALAQQQADYVNSVSAQDYVNPSQFTNWQQFMLQHTDAGLMVYDLEHPGKAQYEYRAIKQYQKEHDYDLRLVDFYDLQDFIDAQVDF</sequence>
<dbReference type="NCBIfam" id="NF010181">
    <property type="entry name" value="PRK13660.1"/>
    <property type="match status" value="1"/>
</dbReference>
<gene>
    <name evidence="1" type="ORF">DS832_06315</name>
</gene>
<protein>
    <submittedName>
        <fullName evidence="1">Uncharacterized protein</fullName>
    </submittedName>
</protein>
<evidence type="ECO:0000313" key="1">
    <source>
        <dbReference type="EMBL" id="RHW46124.1"/>
    </source>
</evidence>
<dbReference type="AlphaFoldDB" id="A0A3R6UUV3"/>
<dbReference type="Proteomes" id="UP000284822">
    <property type="component" value="Unassembled WGS sequence"/>
</dbReference>
<dbReference type="Gene3D" id="3.40.50.450">
    <property type="match status" value="1"/>
</dbReference>
<accession>A0A3R6UUV3</accession>
<organism evidence="1 2">
    <name type="scientific">Bombilactobacillus bombi</name>
    <dbReference type="NCBI Taxonomy" id="1303590"/>
    <lineage>
        <taxon>Bacteria</taxon>
        <taxon>Bacillati</taxon>
        <taxon>Bacillota</taxon>
        <taxon>Bacilli</taxon>
        <taxon>Lactobacillales</taxon>
        <taxon>Lactobacillaceae</taxon>
        <taxon>Bombilactobacillus</taxon>
    </lineage>
</organism>
<dbReference type="Pfam" id="PF06908">
    <property type="entry name" value="YpsA"/>
    <property type="match status" value="1"/>
</dbReference>
<dbReference type="PIRSF" id="PIRSF021290">
    <property type="entry name" value="DUF1273"/>
    <property type="match status" value="1"/>
</dbReference>
<proteinExistence type="predicted"/>
<dbReference type="PANTHER" id="PTHR38440:SF1">
    <property type="entry name" value="UPF0398 PROTEIN SPR0331"/>
    <property type="match status" value="1"/>
</dbReference>
<comment type="caution">
    <text evidence="1">The sequence shown here is derived from an EMBL/GenBank/DDBJ whole genome shotgun (WGS) entry which is preliminary data.</text>
</comment>
<reference evidence="1 2" key="1">
    <citation type="submission" date="2018-07" db="EMBL/GenBank/DDBJ databases">
        <title>Genome sequences of six Lactobacillus spp. isolated from bumble bee guts.</title>
        <authorList>
            <person name="Motta E.V.S."/>
            <person name="Moran N.A."/>
        </authorList>
    </citation>
    <scope>NUCLEOTIDE SEQUENCE [LARGE SCALE GENOMIC DNA]</scope>
    <source>
        <strain evidence="1 2">LV-8.1</strain>
    </source>
</reference>
<evidence type="ECO:0000313" key="2">
    <source>
        <dbReference type="Proteomes" id="UP000284822"/>
    </source>
</evidence>